<evidence type="ECO:0000313" key="4">
    <source>
        <dbReference type="Proteomes" id="UP000274843"/>
    </source>
</evidence>
<dbReference type="GO" id="GO:0016491">
    <property type="term" value="F:oxidoreductase activity"/>
    <property type="evidence" value="ECO:0007669"/>
    <property type="project" value="InterPro"/>
</dbReference>
<dbReference type="GO" id="GO:0070967">
    <property type="term" value="F:coenzyme F420 binding"/>
    <property type="evidence" value="ECO:0007669"/>
    <property type="project" value="TreeGrafter"/>
</dbReference>
<comment type="similarity">
    <text evidence="1">Belongs to the F420H(2)-dependent quinone reductase family.</text>
</comment>
<gene>
    <name evidence="3" type="ORF">EDD35_0007</name>
</gene>
<dbReference type="Pfam" id="PF04075">
    <property type="entry name" value="F420H2_quin_red"/>
    <property type="match status" value="1"/>
</dbReference>
<evidence type="ECO:0000256" key="1">
    <source>
        <dbReference type="ARBA" id="ARBA00008710"/>
    </source>
</evidence>
<dbReference type="SUPFAM" id="SSF50475">
    <property type="entry name" value="FMN-binding split barrel"/>
    <property type="match status" value="1"/>
</dbReference>
<comment type="catalytic activity">
    <reaction evidence="2">
        <text>oxidized coenzyme F420-(gamma-L-Glu)(n) + a quinol + H(+) = reduced coenzyme F420-(gamma-L-Glu)(n) + a quinone</text>
        <dbReference type="Rhea" id="RHEA:39663"/>
        <dbReference type="Rhea" id="RHEA-COMP:12939"/>
        <dbReference type="Rhea" id="RHEA-COMP:14378"/>
        <dbReference type="ChEBI" id="CHEBI:15378"/>
        <dbReference type="ChEBI" id="CHEBI:24646"/>
        <dbReference type="ChEBI" id="CHEBI:132124"/>
        <dbReference type="ChEBI" id="CHEBI:133980"/>
        <dbReference type="ChEBI" id="CHEBI:139511"/>
    </reaction>
</comment>
<keyword evidence="4" id="KW-1185">Reference proteome</keyword>
<dbReference type="EMBL" id="RKHY01000001">
    <property type="protein sequence ID" value="ROS37754.1"/>
    <property type="molecule type" value="Genomic_DNA"/>
</dbReference>
<organism evidence="3 4">
    <name type="scientific">Amycolatopsis thermoflava</name>
    <dbReference type="NCBI Taxonomy" id="84480"/>
    <lineage>
        <taxon>Bacteria</taxon>
        <taxon>Bacillati</taxon>
        <taxon>Actinomycetota</taxon>
        <taxon>Actinomycetes</taxon>
        <taxon>Pseudonocardiales</taxon>
        <taxon>Pseudonocardiaceae</taxon>
        <taxon>Amycolatopsis</taxon>
        <taxon>Amycolatopsis methanolica group</taxon>
    </lineage>
</organism>
<dbReference type="PANTHER" id="PTHR39428:SF1">
    <property type="entry name" value="F420H(2)-DEPENDENT QUINONE REDUCTASE RV1261C"/>
    <property type="match status" value="1"/>
</dbReference>
<dbReference type="NCBIfam" id="TIGR00026">
    <property type="entry name" value="hi_GC_TIGR00026"/>
    <property type="match status" value="1"/>
</dbReference>
<protein>
    <submittedName>
        <fullName evidence="3">Deazaflavin-dependent oxidoreductase (Nitroreductase family)</fullName>
    </submittedName>
</protein>
<name>A0A3N2GM81_9PSEU</name>
<evidence type="ECO:0000256" key="2">
    <source>
        <dbReference type="ARBA" id="ARBA00049106"/>
    </source>
</evidence>
<dbReference type="GO" id="GO:0005886">
    <property type="term" value="C:plasma membrane"/>
    <property type="evidence" value="ECO:0007669"/>
    <property type="project" value="TreeGrafter"/>
</dbReference>
<evidence type="ECO:0000313" key="3">
    <source>
        <dbReference type="EMBL" id="ROS37754.1"/>
    </source>
</evidence>
<dbReference type="Gene3D" id="2.30.110.10">
    <property type="entry name" value="Electron Transport, Fmn-binding Protein, Chain A"/>
    <property type="match status" value="1"/>
</dbReference>
<dbReference type="PANTHER" id="PTHR39428">
    <property type="entry name" value="F420H(2)-DEPENDENT QUINONE REDUCTASE RV1261C"/>
    <property type="match status" value="1"/>
</dbReference>
<proteinExistence type="inferred from homology"/>
<dbReference type="AlphaFoldDB" id="A0A3N2GM81"/>
<dbReference type="Proteomes" id="UP000274843">
    <property type="component" value="Unassembled WGS sequence"/>
</dbReference>
<sequence>MTGAAARVDRWRVRVGGPIGVVKNPLPLLARRLGTRPWLMRLAKVIIWADKRLHRWFGGRVTLVGIAGLPSLRLTTLGRKSGLPRSTNLLYFPHEDGFVLVGSNWGRPRDPGWTFNLREHAEATVAIRGKEIPVTAQPVKGEDYDRMWQRLLDFWPGYEMERLAAGRELPIFLLTRR</sequence>
<dbReference type="InterPro" id="IPR004378">
    <property type="entry name" value="F420H2_quin_Rdtase"/>
</dbReference>
<comment type="caution">
    <text evidence="3">The sequence shown here is derived from an EMBL/GenBank/DDBJ whole genome shotgun (WGS) entry which is preliminary data.</text>
</comment>
<dbReference type="InterPro" id="IPR012349">
    <property type="entry name" value="Split_barrel_FMN-bd"/>
</dbReference>
<reference evidence="3 4" key="1">
    <citation type="submission" date="2018-11" db="EMBL/GenBank/DDBJ databases">
        <title>Sequencing the genomes of 1000 actinobacteria strains.</title>
        <authorList>
            <person name="Klenk H.-P."/>
        </authorList>
    </citation>
    <scope>NUCLEOTIDE SEQUENCE [LARGE SCALE GENOMIC DNA]</scope>
    <source>
        <strain evidence="3 4">DSM 44348</strain>
    </source>
</reference>
<accession>A0A3N2GM81</accession>